<dbReference type="InterPro" id="IPR020568">
    <property type="entry name" value="Ribosomal_Su5_D2-typ_SF"/>
</dbReference>
<dbReference type="InterPro" id="IPR046843">
    <property type="entry name" value="LonB_AAA-LID"/>
</dbReference>
<dbReference type="InterPro" id="IPR014721">
    <property type="entry name" value="Ribsml_uS5_D2-typ_fold_subgr"/>
</dbReference>
<gene>
    <name evidence="4" type="ORF">P8V03_07455</name>
</gene>
<keyword evidence="2" id="KW-0378">Hydrolase</keyword>
<evidence type="ECO:0000259" key="3">
    <source>
        <dbReference type="PROSITE" id="PS51786"/>
    </source>
</evidence>
<dbReference type="PROSITE" id="PS51786">
    <property type="entry name" value="LON_PROTEOLYTIC"/>
    <property type="match status" value="1"/>
</dbReference>
<evidence type="ECO:0000256" key="1">
    <source>
        <dbReference type="ARBA" id="ARBA00022670"/>
    </source>
</evidence>
<dbReference type="RefSeq" id="WP_318797673.1">
    <property type="nucleotide sequence ID" value="NZ_JARUJP010000007.1"/>
</dbReference>
<dbReference type="InterPro" id="IPR027065">
    <property type="entry name" value="Lon_Prtase"/>
</dbReference>
<dbReference type="Proteomes" id="UP001281656">
    <property type="component" value="Unassembled WGS sequence"/>
</dbReference>
<dbReference type="Gene3D" id="1.10.8.60">
    <property type="match status" value="1"/>
</dbReference>
<name>A0ABU4JS68_9CLOT</name>
<keyword evidence="1 2" id="KW-0645">Protease</keyword>
<dbReference type="SUPFAM" id="SSF52540">
    <property type="entry name" value="P-loop containing nucleoside triphosphate hydrolases"/>
    <property type="match status" value="1"/>
</dbReference>
<protein>
    <recommendedName>
        <fullName evidence="2">endopeptidase La</fullName>
        <ecNumber evidence="2">3.4.21.53</ecNumber>
    </recommendedName>
</protein>
<dbReference type="Pfam" id="PF05362">
    <property type="entry name" value="Lon_C"/>
    <property type="match status" value="1"/>
</dbReference>
<feature type="active site" evidence="2">
    <location>
        <position position="668"/>
    </location>
</feature>
<proteinExistence type="inferred from homology"/>
<comment type="caution">
    <text evidence="4">The sequence shown here is derived from an EMBL/GenBank/DDBJ whole genome shotgun (WGS) entry which is preliminary data.</text>
</comment>
<reference evidence="4 5" key="1">
    <citation type="submission" date="2023-04" db="EMBL/GenBank/DDBJ databases">
        <title>Clostridium tannerae sp. nov., isolated from the fecal material of an alpaca.</title>
        <authorList>
            <person name="Miller S."/>
            <person name="Hendry M."/>
            <person name="King J."/>
            <person name="Sankaranarayanan K."/>
            <person name="Lawson P.A."/>
        </authorList>
    </citation>
    <scope>NUCLEOTIDE SEQUENCE [LARGE SCALE GENOMIC DNA]</scope>
    <source>
        <strain evidence="4 5">A1-XYC3</strain>
    </source>
</reference>
<keyword evidence="5" id="KW-1185">Reference proteome</keyword>
<comment type="catalytic activity">
    <reaction evidence="2">
        <text>Hydrolysis of proteins in presence of ATP.</text>
        <dbReference type="EC" id="3.4.21.53"/>
    </reaction>
</comment>
<feature type="domain" description="Lon proteolytic" evidence="3">
    <location>
        <begin position="578"/>
        <end position="773"/>
    </location>
</feature>
<dbReference type="EMBL" id="JARUJP010000007">
    <property type="protein sequence ID" value="MDW8800989.1"/>
    <property type="molecule type" value="Genomic_DNA"/>
</dbReference>
<evidence type="ECO:0000313" key="4">
    <source>
        <dbReference type="EMBL" id="MDW8800989.1"/>
    </source>
</evidence>
<dbReference type="Pfam" id="PF13654">
    <property type="entry name" value="AAA_32"/>
    <property type="match status" value="1"/>
</dbReference>
<dbReference type="SUPFAM" id="SSF54211">
    <property type="entry name" value="Ribosomal protein S5 domain 2-like"/>
    <property type="match status" value="1"/>
</dbReference>
<accession>A0ABU4JS68</accession>
<dbReference type="InterPro" id="IPR027417">
    <property type="entry name" value="P-loop_NTPase"/>
</dbReference>
<sequence>MSTYLELTSKDLELNFDVLPKFDTTEELSPYKNIIGQSKAAKSIDLGLLMDKKEYNIYVSGPSGTGKTSYIVNKIEEYAKTLEDPHDWCYVYNFRDSHKPIALSLPTGTAESFRESIALVINDLFRKVPTVFDSKSYENAKRKIVEKYEKMVLEISREIYDEASENNFAVEHDDNGNFIFIPLSEGKKMDIDTYNKLSTDEKSRINKSSNELKLLSYELLKRISALNKLMLEELKTLDYSLSKNIVLEQIEILKNKYEKYSKIISYLDMLQKDIIQNISAFLKRNSGEDSVNKREDKEESGTDSKEYIFKFSKHFFRRYDVKIISTNKIGKGAPVIYEDSPTYNSIFGKIEYENIQGNTVTDFTMIRPGSLHLANGGFLVVNAEQLLSNPNAWKALKRCLKSEAIVVQNSKNNMELFPIVTLTPEYIPLKVKIILVGSSITYSLLSQQDYDFNKLFKIKSEFDSKIEKDSINTKNILGFINNYINENKFCHITRDGVKELFRYSSRLAENQNYFTAYMNKLLEIIDVSHVFAIKDSSKLIDRQHVVHAIEELHSMHELAKNKVLQMYKEGKYIVDFKNSKIGQINGLSVMNFGDSTVGQQHRITATTFAGKQGITNIEREANLSGNIHSKGIMILSGFIGEFLGQNTSLSFNGKIVFEQLYSGIEGDSASAAELLALISSLSDIPIKQSIAITGSVNQKGEIQPIGGVNEKIEGYFDICGLFNLEGKQGVTIPNSNLQDLVLKSEVVAAVEKGLFHLYSVKTIEDCIEILFDFSELDKEGLSSMDFIKQRILNKLGRYRSLLKK</sequence>
<dbReference type="Gene3D" id="3.40.50.300">
    <property type="entry name" value="P-loop containing nucleotide triphosphate hydrolases"/>
    <property type="match status" value="2"/>
</dbReference>
<dbReference type="InterPro" id="IPR008269">
    <property type="entry name" value="Lon_proteolytic"/>
</dbReference>
<comment type="similarity">
    <text evidence="2">Belongs to the peptidase S16 family.</text>
</comment>
<keyword evidence="2" id="KW-0720">Serine protease</keyword>
<dbReference type="InterPro" id="IPR041699">
    <property type="entry name" value="AAA_32"/>
</dbReference>
<evidence type="ECO:0000313" key="5">
    <source>
        <dbReference type="Proteomes" id="UP001281656"/>
    </source>
</evidence>
<dbReference type="PANTHER" id="PTHR10046">
    <property type="entry name" value="ATP DEPENDENT LON PROTEASE FAMILY MEMBER"/>
    <property type="match status" value="1"/>
</dbReference>
<evidence type="ECO:0000256" key="2">
    <source>
        <dbReference type="PROSITE-ProRule" id="PRU01122"/>
    </source>
</evidence>
<organism evidence="4 5">
    <name type="scientific">Clostridium tanneri</name>
    <dbReference type="NCBI Taxonomy" id="3037988"/>
    <lineage>
        <taxon>Bacteria</taxon>
        <taxon>Bacillati</taxon>
        <taxon>Bacillota</taxon>
        <taxon>Clostridia</taxon>
        <taxon>Eubacteriales</taxon>
        <taxon>Clostridiaceae</taxon>
        <taxon>Clostridium</taxon>
    </lineage>
</organism>
<dbReference type="Gene3D" id="3.30.230.10">
    <property type="match status" value="1"/>
</dbReference>
<dbReference type="InterPro" id="IPR046844">
    <property type="entry name" value="Lon-like_helical"/>
</dbReference>
<dbReference type="Pfam" id="PF20437">
    <property type="entry name" value="LonC_helical"/>
    <property type="match status" value="1"/>
</dbReference>
<dbReference type="Pfam" id="PF20436">
    <property type="entry name" value="LonB_AAA-LID"/>
    <property type="match status" value="1"/>
</dbReference>
<feature type="active site" evidence="2">
    <location>
        <position position="711"/>
    </location>
</feature>
<dbReference type="EC" id="3.4.21.53" evidence="2"/>
<dbReference type="PRINTS" id="PR00830">
    <property type="entry name" value="ENDOLAPTASE"/>
</dbReference>